<evidence type="ECO:0000256" key="7">
    <source>
        <dbReference type="ARBA" id="ARBA00023136"/>
    </source>
</evidence>
<evidence type="ECO:0000256" key="3">
    <source>
        <dbReference type="ARBA" id="ARBA00022692"/>
    </source>
</evidence>
<evidence type="ECO:0000256" key="8">
    <source>
        <dbReference type="SAM" id="Phobius"/>
    </source>
</evidence>
<dbReference type="Pfam" id="PF18967">
    <property type="entry name" value="PycTM"/>
    <property type="match status" value="1"/>
</dbReference>
<gene>
    <name evidence="10" type="ORF">HX018_11945</name>
</gene>
<feature type="transmembrane region" description="Helical" evidence="8">
    <location>
        <begin position="240"/>
        <end position="261"/>
    </location>
</feature>
<proteinExistence type="predicted"/>
<protein>
    <submittedName>
        <fullName evidence="10">HD domain-containing protein</fullName>
    </submittedName>
</protein>
<dbReference type="Gene3D" id="1.10.3210.10">
    <property type="entry name" value="Hypothetical protein af1432"/>
    <property type="match status" value="1"/>
</dbReference>
<dbReference type="CDD" id="cd00077">
    <property type="entry name" value="HDc"/>
    <property type="match status" value="1"/>
</dbReference>
<evidence type="ECO:0000256" key="2">
    <source>
        <dbReference type="ARBA" id="ARBA00022475"/>
    </source>
</evidence>
<keyword evidence="6" id="KW-0051">Antiviral defense</keyword>
<keyword evidence="2" id="KW-1003">Cell membrane</keyword>
<feature type="transmembrane region" description="Helical" evidence="8">
    <location>
        <begin position="267"/>
        <end position="290"/>
    </location>
</feature>
<organism evidence="10 11">
    <name type="scientific">Sphingobacterium hotanense</name>
    <dbReference type="NCBI Taxonomy" id="649196"/>
    <lineage>
        <taxon>Bacteria</taxon>
        <taxon>Pseudomonadati</taxon>
        <taxon>Bacteroidota</taxon>
        <taxon>Sphingobacteriia</taxon>
        <taxon>Sphingobacteriales</taxon>
        <taxon>Sphingobacteriaceae</taxon>
        <taxon>Sphingobacterium</taxon>
    </lineage>
</organism>
<name>A0ABT7NNX6_9SPHI</name>
<comment type="subcellular location">
    <subcellularLocation>
        <location evidence="1">Cell membrane</location>
    </subcellularLocation>
</comment>
<evidence type="ECO:0000313" key="10">
    <source>
        <dbReference type="EMBL" id="MDM1048947.1"/>
    </source>
</evidence>
<accession>A0ABT7NNX6</accession>
<evidence type="ECO:0000313" key="11">
    <source>
        <dbReference type="Proteomes" id="UP001170954"/>
    </source>
</evidence>
<feature type="transmembrane region" description="Helical" evidence="8">
    <location>
        <begin position="362"/>
        <end position="385"/>
    </location>
</feature>
<dbReference type="SUPFAM" id="SSF109604">
    <property type="entry name" value="HD-domain/PDEase-like"/>
    <property type="match status" value="1"/>
</dbReference>
<evidence type="ECO:0000256" key="1">
    <source>
        <dbReference type="ARBA" id="ARBA00004236"/>
    </source>
</evidence>
<reference evidence="10" key="2">
    <citation type="journal article" date="2022" name="Sci. Total Environ.">
        <title>Prevalence, transmission, and molecular epidemiology of tet(X)-positive bacteria among humans, animals, and environmental niches in China: An epidemiological, and genomic-based study.</title>
        <authorList>
            <person name="Dong N."/>
            <person name="Zeng Y."/>
            <person name="Cai C."/>
            <person name="Sun C."/>
            <person name="Lu J."/>
            <person name="Liu C."/>
            <person name="Zhou H."/>
            <person name="Sun Q."/>
            <person name="Shu L."/>
            <person name="Wang H."/>
            <person name="Wang Y."/>
            <person name="Wang S."/>
            <person name="Wu C."/>
            <person name="Chan E.W."/>
            <person name="Chen G."/>
            <person name="Shen Z."/>
            <person name="Chen S."/>
            <person name="Zhang R."/>
        </authorList>
    </citation>
    <scope>NUCLEOTIDE SEQUENCE</scope>
    <source>
        <strain evidence="10">R1692</strain>
    </source>
</reference>
<evidence type="ECO:0000259" key="9">
    <source>
        <dbReference type="SMART" id="SM00471"/>
    </source>
</evidence>
<keyword evidence="3 8" id="KW-0812">Transmembrane</keyword>
<dbReference type="RefSeq" id="WP_286651570.1">
    <property type="nucleotide sequence ID" value="NZ_JACAGK010000033.1"/>
</dbReference>
<dbReference type="InterPro" id="IPR006674">
    <property type="entry name" value="HD_domain"/>
</dbReference>
<keyword evidence="11" id="KW-1185">Reference proteome</keyword>
<dbReference type="InterPro" id="IPR043760">
    <property type="entry name" value="PycTM_dom"/>
</dbReference>
<dbReference type="Proteomes" id="UP001170954">
    <property type="component" value="Unassembled WGS sequence"/>
</dbReference>
<keyword evidence="5 8" id="KW-1133">Transmembrane helix</keyword>
<keyword evidence="4" id="KW-0547">Nucleotide-binding</keyword>
<comment type="caution">
    <text evidence="10">The sequence shown here is derived from an EMBL/GenBank/DDBJ whole genome shotgun (WGS) entry which is preliminary data.</text>
</comment>
<evidence type="ECO:0000256" key="5">
    <source>
        <dbReference type="ARBA" id="ARBA00022989"/>
    </source>
</evidence>
<evidence type="ECO:0000256" key="6">
    <source>
        <dbReference type="ARBA" id="ARBA00023118"/>
    </source>
</evidence>
<reference evidence="10" key="1">
    <citation type="submission" date="2020-06" db="EMBL/GenBank/DDBJ databases">
        <authorList>
            <person name="Dong N."/>
        </authorList>
    </citation>
    <scope>NUCLEOTIDE SEQUENCE</scope>
    <source>
        <strain evidence="10">R1692</strain>
    </source>
</reference>
<keyword evidence="7 8" id="KW-0472">Membrane</keyword>
<feature type="domain" description="HD/PDEase" evidence="9">
    <location>
        <begin position="25"/>
        <end position="140"/>
    </location>
</feature>
<sequence length="386" mass="43745">MDYESLLLKTRDHISKLTSEQRGDYCFHNALHTNDVVEATEEMATHYQLNNQDRFIVICAAYFHDIGYLFGGAMDHEARGAACAEAFLKSEGVPANIINQVKGCIVATKMPQSPRNLLEQILCDADLFHLGGATFEERNKLMHQEAEQYNQAKIDKNDWREKTIRLMQQHQYHTDYAQHKLNEGKRINLEAQLKKQKKNQAKIEAEGDKLKKPERGIETMFRITSANSQRLSDMADNKSNILLTVNSIILSIIVAVLLKALDSNPHLIVPTVSLMACSVTTMVLAILATIPKIPNGHFTQEDVTNKTVNLLFFGNFYKTRYDEYQGAMNKAMDDKDFLYGMLTKDVYSQGVVLGRKYKLLRYAYAVFMLGLIFSVAAFCVAILIAK</sequence>
<dbReference type="InterPro" id="IPR003607">
    <property type="entry name" value="HD/PDEase_dom"/>
</dbReference>
<dbReference type="EMBL" id="JACAGK010000033">
    <property type="protein sequence ID" value="MDM1048947.1"/>
    <property type="molecule type" value="Genomic_DNA"/>
</dbReference>
<dbReference type="Pfam" id="PF01966">
    <property type="entry name" value="HD"/>
    <property type="match status" value="1"/>
</dbReference>
<evidence type="ECO:0000256" key="4">
    <source>
        <dbReference type="ARBA" id="ARBA00022741"/>
    </source>
</evidence>
<dbReference type="SMART" id="SM00471">
    <property type="entry name" value="HDc"/>
    <property type="match status" value="1"/>
</dbReference>